<dbReference type="AlphaFoldDB" id="A0A133ZUJ9"/>
<name>A0A133ZUJ9_9FIRM</name>
<dbReference type="OrthoDB" id="1969748at2"/>
<reference evidence="2" key="1">
    <citation type="submission" date="2016-01" db="EMBL/GenBank/DDBJ databases">
        <authorList>
            <person name="Mitreva M."/>
            <person name="Pepin K.H."/>
            <person name="Mihindukulasuriya K.A."/>
            <person name="Fulton R."/>
            <person name="Fronick C."/>
            <person name="O'Laughlin M."/>
            <person name="Miner T."/>
            <person name="Herter B."/>
            <person name="Rosa B.A."/>
            <person name="Cordes M."/>
            <person name="Tomlinson C."/>
            <person name="Wollam A."/>
            <person name="Palsikar V.B."/>
            <person name="Mardis E.R."/>
            <person name="Wilson R.K."/>
        </authorList>
    </citation>
    <scope>NUCLEOTIDE SEQUENCE [LARGE SCALE GENOMIC DNA]</scope>
    <source>
        <strain evidence="2">DNF00896</strain>
    </source>
</reference>
<sequence length="512" mass="59413">MRRIFIVIIFIVCTNILLSCGLASDEKSVEQTSEFEKNQYEEFDNKVDGLSESDLEELKWLIQTLHVSHGGASNILGNGSVLDTKEKQAKFLDILNEMEYENIFKNSLKNYVIFEDDRKFINIENAEIVLKMAGALSTVEVWQYLLQNYSQYMESEDIFEMPLYAREGSDNYIEFRDWEFIVEEDGKLTVRYKIYNPFSYMYIENVDVRLHKNEQSIFGGYSADYLMVTPIESEKTTCKNEELFSGSDWGKYKKPMTMGNSMDDYIFKLDGSLYQMPCPLDEFLSNGWKYNGKLKKNEKRAEIILTKEGKEIHCIIWYCKGTDNPKWYVVSIKTEFGDGISDVDFELFGNHNRGDYAYGYGVHGIYGFVDPLYLGAGISVDVGGDKMIRGFTMTYAPKYINRIKRLNEIATDLKGEVCIIEKGNNELERDISYKLTMYEEPLYVQVKSLDKVGWAKDMNIIWVKKDEKENVIGYIEYGKDFTLSIEDNNKVKIEVVRMEDSSDDKPEVLTIR</sequence>
<dbReference type="RefSeq" id="WP_060930814.1">
    <property type="nucleotide sequence ID" value="NZ_KQ959797.1"/>
</dbReference>
<dbReference type="Proteomes" id="UP000070394">
    <property type="component" value="Unassembled WGS sequence"/>
</dbReference>
<protein>
    <submittedName>
        <fullName evidence="1">Uncharacterized protein</fullName>
    </submittedName>
</protein>
<evidence type="ECO:0000313" key="1">
    <source>
        <dbReference type="EMBL" id="KXB59124.1"/>
    </source>
</evidence>
<keyword evidence="2" id="KW-1185">Reference proteome</keyword>
<gene>
    <name evidence="1" type="ORF">HMPREF1866_00940</name>
</gene>
<dbReference type="PATRIC" id="fig|467210.3.peg.929"/>
<dbReference type="EMBL" id="LSDA01000037">
    <property type="protein sequence ID" value="KXB59124.1"/>
    <property type="molecule type" value="Genomic_DNA"/>
</dbReference>
<proteinExistence type="predicted"/>
<dbReference type="PROSITE" id="PS51257">
    <property type="entry name" value="PROKAR_LIPOPROTEIN"/>
    <property type="match status" value="1"/>
</dbReference>
<dbReference type="STRING" id="467210.HMPREF1866_00940"/>
<evidence type="ECO:0000313" key="2">
    <source>
        <dbReference type="Proteomes" id="UP000070394"/>
    </source>
</evidence>
<comment type="caution">
    <text evidence="1">The sequence shown here is derived from an EMBL/GenBank/DDBJ whole genome shotgun (WGS) entry which is preliminary data.</text>
</comment>
<organism evidence="1 2">
    <name type="scientific">Lachnoanaerobaculum saburreum</name>
    <dbReference type="NCBI Taxonomy" id="467210"/>
    <lineage>
        <taxon>Bacteria</taxon>
        <taxon>Bacillati</taxon>
        <taxon>Bacillota</taxon>
        <taxon>Clostridia</taxon>
        <taxon>Lachnospirales</taxon>
        <taxon>Lachnospiraceae</taxon>
        <taxon>Lachnoanaerobaculum</taxon>
    </lineage>
</organism>
<accession>A0A133ZUJ9</accession>